<evidence type="ECO:0000256" key="6">
    <source>
        <dbReference type="ARBA" id="ARBA00024207"/>
    </source>
</evidence>
<dbReference type="EMBL" id="AP014568">
    <property type="protein sequence ID" value="BAO80774.1"/>
    <property type="molecule type" value="Genomic_DNA"/>
</dbReference>
<evidence type="ECO:0000256" key="1">
    <source>
        <dbReference type="ARBA" id="ARBA00022553"/>
    </source>
</evidence>
<dbReference type="Gene3D" id="1.20.120.580">
    <property type="entry name" value="bsu32300-like"/>
    <property type="match status" value="1"/>
</dbReference>
<dbReference type="GO" id="GO:0000166">
    <property type="term" value="F:nucleotide binding"/>
    <property type="evidence" value="ECO:0007669"/>
    <property type="project" value="UniProtKB-KW"/>
</dbReference>
<keyword evidence="8" id="KW-1185">Reference proteome</keyword>
<dbReference type="Proteomes" id="UP000067461">
    <property type="component" value="Chromosome"/>
</dbReference>
<gene>
    <name evidence="7" type="ORF">SRAA_0920</name>
</gene>
<evidence type="ECO:0000256" key="5">
    <source>
        <dbReference type="ARBA" id="ARBA00022801"/>
    </source>
</evidence>
<sequence length="112" mass="12667">MSKPWQPYALHILDAAKKIEAIRNRGDLLTDEVLYAATLRHLQTLSEATQALPQHLKDAHTQIPWREISGFRNILVHNYLGEIDALAVQRVLENQLPQLVQAIQAMLAESGH</sequence>
<dbReference type="STRING" id="1458425.SRAA_0920"/>
<dbReference type="KEGG" id="cbaa:SRAA_0920"/>
<dbReference type="OrthoDB" id="4829434at2"/>
<dbReference type="InterPro" id="IPR037038">
    <property type="entry name" value="HepT-like_sf"/>
</dbReference>
<dbReference type="HOGENOM" id="CLU_142825_3_2_4"/>
<accession>A0A060NPC8</accession>
<dbReference type="AlphaFoldDB" id="A0A060NPC8"/>
<dbReference type="PANTHER" id="PTHR34139:SF1">
    <property type="entry name" value="RNASE MJ1380-RELATED"/>
    <property type="match status" value="1"/>
</dbReference>
<proteinExistence type="inferred from homology"/>
<evidence type="ECO:0000313" key="8">
    <source>
        <dbReference type="Proteomes" id="UP000067461"/>
    </source>
</evidence>
<dbReference type="InterPro" id="IPR051813">
    <property type="entry name" value="HepT_RNase_toxin"/>
</dbReference>
<dbReference type="GO" id="GO:0110001">
    <property type="term" value="C:toxin-antitoxin complex"/>
    <property type="evidence" value="ECO:0007669"/>
    <property type="project" value="InterPro"/>
</dbReference>
<organism evidence="7 8">
    <name type="scientific">Serpentinimonas raichei</name>
    <dbReference type="NCBI Taxonomy" id="1458425"/>
    <lineage>
        <taxon>Bacteria</taxon>
        <taxon>Pseudomonadati</taxon>
        <taxon>Pseudomonadota</taxon>
        <taxon>Betaproteobacteria</taxon>
        <taxon>Burkholderiales</taxon>
        <taxon>Comamonadaceae</taxon>
        <taxon>Serpentinimonas</taxon>
    </lineage>
</organism>
<keyword evidence="5" id="KW-0378">Hydrolase</keyword>
<dbReference type="InterPro" id="IPR008201">
    <property type="entry name" value="HepT-like"/>
</dbReference>
<evidence type="ECO:0000256" key="4">
    <source>
        <dbReference type="ARBA" id="ARBA00022741"/>
    </source>
</evidence>
<dbReference type="GO" id="GO:0004540">
    <property type="term" value="F:RNA nuclease activity"/>
    <property type="evidence" value="ECO:0007669"/>
    <property type="project" value="InterPro"/>
</dbReference>
<dbReference type="RefSeq" id="WP_045531218.1">
    <property type="nucleotide sequence ID" value="NZ_AP014568.1"/>
</dbReference>
<name>A0A060NPC8_9BURK</name>
<evidence type="ECO:0000313" key="7">
    <source>
        <dbReference type="EMBL" id="BAO80774.1"/>
    </source>
</evidence>
<reference evidence="7 8" key="1">
    <citation type="journal article" date="2014" name="Nat. Commun.">
        <title>Physiological and genomic features of highly alkaliphilic hydrogen-utilizing Betaproteobacteria from a continental serpentinizing site.</title>
        <authorList>
            <person name="Suzuki S."/>
            <person name="Kuenen J.G."/>
            <person name="Schipper K."/>
            <person name="van der Velde S."/>
            <person name="Ishii S."/>
            <person name="Wu A."/>
            <person name="Sorokin D.Y."/>
            <person name="Tenney A."/>
            <person name="Meng X.Y."/>
            <person name="Morrill P.L."/>
            <person name="Kamagata Y."/>
            <person name="Muyzer G."/>
            <person name="Nealson K.H."/>
        </authorList>
    </citation>
    <scope>NUCLEOTIDE SEQUENCE [LARGE SCALE GENOMIC DNA]</scope>
    <source>
        <strain evidence="7 8">A1</strain>
    </source>
</reference>
<dbReference type="GO" id="GO:0016787">
    <property type="term" value="F:hydrolase activity"/>
    <property type="evidence" value="ECO:0007669"/>
    <property type="project" value="UniProtKB-KW"/>
</dbReference>
<evidence type="ECO:0000256" key="2">
    <source>
        <dbReference type="ARBA" id="ARBA00022649"/>
    </source>
</evidence>
<dbReference type="PANTHER" id="PTHR34139">
    <property type="entry name" value="UPF0331 PROTEIN MJ0127"/>
    <property type="match status" value="1"/>
</dbReference>
<protein>
    <submittedName>
        <fullName evidence="7">Uncharacterized conserved protein</fullName>
    </submittedName>
</protein>
<evidence type="ECO:0000256" key="3">
    <source>
        <dbReference type="ARBA" id="ARBA00022722"/>
    </source>
</evidence>
<keyword evidence="1" id="KW-0597">Phosphoprotein</keyword>
<keyword evidence="3" id="KW-0540">Nuclease</keyword>
<keyword evidence="4" id="KW-0547">Nucleotide-binding</keyword>
<comment type="similarity">
    <text evidence="6">Belongs to the HepT RNase toxin family.</text>
</comment>
<dbReference type="Pfam" id="PF01934">
    <property type="entry name" value="HepT-like"/>
    <property type="match status" value="1"/>
</dbReference>
<keyword evidence="2" id="KW-1277">Toxin-antitoxin system</keyword>